<dbReference type="AlphaFoldDB" id="A0A5R9IPN9"/>
<protein>
    <submittedName>
        <fullName evidence="3">Porin</fullName>
    </submittedName>
</protein>
<feature type="signal peptide" evidence="2">
    <location>
        <begin position="1"/>
        <end position="21"/>
    </location>
</feature>
<comment type="caution">
    <text evidence="3">The sequence shown here is derived from an EMBL/GenBank/DDBJ whole genome shotgun (WGS) entry which is preliminary data.</text>
</comment>
<dbReference type="RefSeq" id="WP_138319534.1">
    <property type="nucleotide sequence ID" value="NZ_VCBC01000007.1"/>
</dbReference>
<evidence type="ECO:0000256" key="2">
    <source>
        <dbReference type="SAM" id="SignalP"/>
    </source>
</evidence>
<keyword evidence="1" id="KW-0175">Coiled coil</keyword>
<evidence type="ECO:0000313" key="3">
    <source>
        <dbReference type="EMBL" id="TLU65231.1"/>
    </source>
</evidence>
<name>A0A5R9IPN9_9GAMM</name>
<sequence>MKRTVVASALLAALFSQQSFANEQTEELRNIIAEQQQTLTELERRLDETEQRLEATADAVEESDADNSAVTIGGYGELHYNNLKDNDSGSSKKEIDFHRFVLFFGTEFTSKTRFFSEFELEHSLAGDGKNGEVELEQAYVEHDISDTVSGKVGLFLIPVGLLNETHEPPTFYGVERNPVEKNILPTTWWEAGAGLSYAPAGGWAIDTAIHSGLDISSKGSYKPRDGRQKVSEAAAEDLAFTGRVKYTGINGLELAATYQYQQDITQGGMLADGSVVDTASANMLSAHAVYQLNQFTLKALYAQWNIDGAEAQALGRDKQDGFYIEPSYRINDAFGVFARYNVWDNNAGDNNDTEVKQTNVGVSYYLHENVVLKADYETQSGANDVDGFNLGFGYYF</sequence>
<dbReference type="OrthoDB" id="9768080at2"/>
<proteinExistence type="predicted"/>
<keyword evidence="4" id="KW-1185">Reference proteome</keyword>
<dbReference type="SUPFAM" id="SSF56935">
    <property type="entry name" value="Porins"/>
    <property type="match status" value="1"/>
</dbReference>
<evidence type="ECO:0000256" key="1">
    <source>
        <dbReference type="SAM" id="Coils"/>
    </source>
</evidence>
<organism evidence="3 4">
    <name type="scientific">Thalassotalea litorea</name>
    <dbReference type="NCBI Taxonomy" id="2020715"/>
    <lineage>
        <taxon>Bacteria</taxon>
        <taxon>Pseudomonadati</taxon>
        <taxon>Pseudomonadota</taxon>
        <taxon>Gammaproteobacteria</taxon>
        <taxon>Alteromonadales</taxon>
        <taxon>Colwelliaceae</taxon>
        <taxon>Thalassotalea</taxon>
    </lineage>
</organism>
<dbReference type="Proteomes" id="UP000307790">
    <property type="component" value="Unassembled WGS sequence"/>
</dbReference>
<keyword evidence="2" id="KW-0732">Signal</keyword>
<dbReference type="Gene3D" id="2.40.160.10">
    <property type="entry name" value="Porin"/>
    <property type="match status" value="1"/>
</dbReference>
<dbReference type="Pfam" id="PF07396">
    <property type="entry name" value="Porin_O_P"/>
    <property type="match status" value="1"/>
</dbReference>
<dbReference type="EMBL" id="VCBC01000007">
    <property type="protein sequence ID" value="TLU65231.1"/>
    <property type="molecule type" value="Genomic_DNA"/>
</dbReference>
<evidence type="ECO:0000313" key="4">
    <source>
        <dbReference type="Proteomes" id="UP000307790"/>
    </source>
</evidence>
<feature type="coiled-coil region" evidence="1">
    <location>
        <begin position="25"/>
        <end position="66"/>
    </location>
</feature>
<accession>A0A5R9IPN9</accession>
<feature type="chain" id="PRO_5024326918" evidence="2">
    <location>
        <begin position="22"/>
        <end position="396"/>
    </location>
</feature>
<dbReference type="InterPro" id="IPR010870">
    <property type="entry name" value="Porin_O/P"/>
</dbReference>
<reference evidence="3 4" key="1">
    <citation type="submission" date="2019-05" db="EMBL/GenBank/DDBJ databases">
        <title>Genome sequences of Thalassotalea litorea 1K03283.</title>
        <authorList>
            <person name="Zhang D."/>
        </authorList>
    </citation>
    <scope>NUCLEOTIDE SEQUENCE [LARGE SCALE GENOMIC DNA]</scope>
    <source>
        <strain evidence="3 4">MCCC 1K03283</strain>
    </source>
</reference>
<gene>
    <name evidence="3" type="ORF">FE810_08005</name>
</gene>
<dbReference type="InterPro" id="IPR023614">
    <property type="entry name" value="Porin_dom_sf"/>
</dbReference>